<comment type="caution">
    <text evidence="3">The sequence shown here is derived from an EMBL/GenBank/DDBJ whole genome shotgun (WGS) entry which is preliminary data.</text>
</comment>
<dbReference type="Pfam" id="PF02517">
    <property type="entry name" value="Rce1-like"/>
    <property type="match status" value="1"/>
</dbReference>
<keyword evidence="3" id="KW-0482">Metalloprotease</keyword>
<feature type="domain" description="CAAX prenyl protease 2/Lysostaphin resistance protein A-like" evidence="2">
    <location>
        <begin position="127"/>
        <end position="219"/>
    </location>
</feature>
<dbReference type="EMBL" id="JABANU010000007">
    <property type="protein sequence ID" value="MBI5974789.1"/>
    <property type="molecule type" value="Genomic_DNA"/>
</dbReference>
<keyword evidence="1" id="KW-0472">Membrane</keyword>
<dbReference type="NCBIfam" id="NF046050">
    <property type="entry name" value="CPBP_fam_MroQ"/>
    <property type="match status" value="1"/>
</dbReference>
<dbReference type="Proteomes" id="UP000751852">
    <property type="component" value="Unassembled WGS sequence"/>
</dbReference>
<dbReference type="PANTHER" id="PTHR36435">
    <property type="entry name" value="SLR1288 PROTEIN"/>
    <property type="match status" value="1"/>
</dbReference>
<feature type="transmembrane region" description="Helical" evidence="1">
    <location>
        <begin position="162"/>
        <end position="180"/>
    </location>
</feature>
<feature type="transmembrane region" description="Helical" evidence="1">
    <location>
        <begin position="43"/>
        <end position="60"/>
    </location>
</feature>
<feature type="transmembrane region" description="Helical" evidence="1">
    <location>
        <begin position="81"/>
        <end position="107"/>
    </location>
</feature>
<dbReference type="InterPro" id="IPR003675">
    <property type="entry name" value="Rce1/LyrA-like_dom"/>
</dbReference>
<keyword evidence="1" id="KW-1133">Transmembrane helix</keyword>
<organism evidence="3 4">
    <name type="scientific">Staphylococcus canis</name>
    <dbReference type="NCBI Taxonomy" id="2724942"/>
    <lineage>
        <taxon>Bacteria</taxon>
        <taxon>Bacillati</taxon>
        <taxon>Bacillota</taxon>
        <taxon>Bacilli</taxon>
        <taxon>Bacillales</taxon>
        <taxon>Staphylococcaceae</taxon>
        <taxon>Staphylococcus</taxon>
    </lineage>
</organism>
<accession>A0ABS0T7R5</accession>
<gene>
    <name evidence="3" type="ORF">HHH54_04130</name>
</gene>
<protein>
    <submittedName>
        <fullName evidence="3">CPBP family intramembrane metalloprotease</fullName>
    </submittedName>
</protein>
<dbReference type="GO" id="GO:0008237">
    <property type="term" value="F:metallopeptidase activity"/>
    <property type="evidence" value="ECO:0007669"/>
    <property type="project" value="UniProtKB-KW"/>
</dbReference>
<evidence type="ECO:0000313" key="4">
    <source>
        <dbReference type="Proteomes" id="UP000751852"/>
    </source>
</evidence>
<keyword evidence="4" id="KW-1185">Reference proteome</keyword>
<name>A0ABS0T7R5_9STAP</name>
<evidence type="ECO:0000259" key="2">
    <source>
        <dbReference type="Pfam" id="PF02517"/>
    </source>
</evidence>
<sequence>MRRWIVALLTIVIYLLAQFLPAIFQSLGFISASQSMSALKESIYIQVAAFVVAAIIIIFLHQRVKNPMAYELRAKERKRYILPWILAGLGIVFIGQIIANLISIWLFDVNAASENTLLLTRIARQMPIFIVLIAVVGPILEEFVFRKVIFGEIYHAVRAKPIVKYLIAGVVSSSIFAIAHVDFSHFLTYFIMGMIFAFFYIYTNRLSIAIGIHMAQNALVTFVQLMIPEEMLQEMIEKSQFIFHLFIYLN</sequence>
<dbReference type="RefSeq" id="WP_198617572.1">
    <property type="nucleotide sequence ID" value="NZ_JABANU010000007.1"/>
</dbReference>
<evidence type="ECO:0000256" key="1">
    <source>
        <dbReference type="SAM" id="Phobius"/>
    </source>
</evidence>
<feature type="transmembrane region" description="Helical" evidence="1">
    <location>
        <begin position="186"/>
        <end position="203"/>
    </location>
</feature>
<reference evidence="3 4" key="1">
    <citation type="submission" date="2020-04" db="EMBL/GenBank/DDBJ databases">
        <title>Staphylococcus species from domestic dog.</title>
        <authorList>
            <person name="Paterson G.K."/>
        </authorList>
    </citation>
    <scope>NUCLEOTIDE SEQUENCE [LARGE SCALE GENOMIC DNA]</scope>
    <source>
        <strain evidence="3 4">H16/1A</strain>
    </source>
</reference>
<keyword evidence="3" id="KW-0645">Protease</keyword>
<evidence type="ECO:0000313" key="3">
    <source>
        <dbReference type="EMBL" id="MBI5974789.1"/>
    </source>
</evidence>
<keyword evidence="3" id="KW-0378">Hydrolase</keyword>
<keyword evidence="1" id="KW-0812">Transmembrane</keyword>
<dbReference type="InterPro" id="IPR052710">
    <property type="entry name" value="CAAX_protease"/>
</dbReference>
<feature type="transmembrane region" description="Helical" evidence="1">
    <location>
        <begin position="127"/>
        <end position="150"/>
    </location>
</feature>
<proteinExistence type="predicted"/>
<dbReference type="PANTHER" id="PTHR36435:SF6">
    <property type="entry name" value="ABORTIVE INFECTION PROTEIN"/>
    <property type="match status" value="1"/>
</dbReference>